<accession>A0A1S8DKN4</accession>
<evidence type="ECO:0000259" key="2">
    <source>
        <dbReference type="Pfam" id="PF06744"/>
    </source>
</evidence>
<dbReference type="OrthoDB" id="9758229at2"/>
<dbReference type="InterPro" id="IPR048677">
    <property type="entry name" value="TssM1_hel"/>
</dbReference>
<feature type="domain" description="Type VI secretion system component TssM1 N-terminal" evidence="4">
    <location>
        <begin position="191"/>
        <end position="424"/>
    </location>
</feature>
<dbReference type="InterPro" id="IPR027417">
    <property type="entry name" value="P-loop_NTPase"/>
</dbReference>
<sequence>MNPVFSRLLGVLRSPAGWSALVLMLLGLLVWTLGPMISVNGHAIWSSRWSRAGTIALLATPWLLWRAISYWRKRPKPVPPTAEQQQQREQQVDVHLALHQRAILAQQQLQQAGVSANQRRKQPWYLLIGPQGAGRSSLLAQPDLQLLCSTAEAPHGSAGISPVEWHCHRAGALIDCSGHCLPEADSDQPAPQWQALMSLLRQRRQPALTGVIITLPVDLLQQGHDLELDNLARRLRQALSELRSQLGLDLPVYLLISKSDLIPGLPELLEQLPAEQRQQHFGLRLDNDSQADSDQRTQAYAALLGRLNAQMLPRLHQERAPSRRGRLLDLPWQLARLEGPVQRFIEQTFSASRYQTGSRLQGMYFTCSGQSEQDSLIYAPGPTRQAGFVTELFEQIILGNPHQVTLDASREQRQRRRQRIGFGLAAVGLACCAVGWSWAYHQQSERLSQLANLAEHFLPSTPQIQAHSRITALLQQLDTRYAATLVHPESNDRALTRSLMLEQAPEVLPQVQRHYQQALRDYLLPLMTRQLEARLRSAHADRQQLIGHLRAYLMLSQPERLDTDYLQQWMSEEWQHRYPEQSDVQAQLNAHLERLLALPWQPAAADQELITRVRDQLQQESLAQLTYRLLREQARALPTYRLDNQLGTDHQLLASRPTSIPGFYTRPGYQSLFQQQGPALIERLLEDNWVLGNRSQLTPSEQRQLLVEVEALYFQDYTDQWVRALASLRMAALRNGRAVSDLSALSASSAPQLLLLQQLREHTRLIDPQLDHAAPASPAKQALQQQFADLHGLIDNDGNPTAVLLQSQQALTQLQLQLAQLYNSGDSGQLAFEMARKRMQHQADAISATRDAAAALPAPLNGWINQLASDAWGQVLADAGRYLNQRYRTDLYSVYRSAFAQRYPFSADSSRDVELNDFRRFFQQEGTVEQFVASYLEPFVIQRDGRYRLRSLDGRSLPLSSALLTQLGRAQAIRAGFFADDPFEPGVQFRLEPYALDASLGRASFHYGPQQLEYRHGPIVASAFRWPAAEGSERISLTLEDLGGRRLGLQQEAGTWSLFRLLDRIDIQRQEERDALLLRASIGGMRAQYLLHSQRAPNPFDPDLLRSFALPAHL</sequence>
<feature type="transmembrane region" description="Helical" evidence="1">
    <location>
        <begin position="16"/>
        <end position="37"/>
    </location>
</feature>
<dbReference type="SUPFAM" id="SSF52540">
    <property type="entry name" value="P-loop containing nucleoside triphosphate hydrolases"/>
    <property type="match status" value="1"/>
</dbReference>
<protein>
    <recommendedName>
        <fullName evidence="8">Type VI secretion system membrane subunit TssM</fullName>
    </recommendedName>
</protein>
<dbReference type="NCBIfam" id="TIGR03348">
    <property type="entry name" value="VI_IcmF"/>
    <property type="match status" value="1"/>
</dbReference>
<dbReference type="Pfam" id="PF21070">
    <property type="entry name" value="IcmF_helical"/>
    <property type="match status" value="1"/>
</dbReference>
<dbReference type="PANTHER" id="PTHR36153">
    <property type="entry name" value="INNER MEMBRANE PROTEIN-RELATED"/>
    <property type="match status" value="1"/>
</dbReference>
<name>A0A1S8DKN4_9GAMM</name>
<feature type="domain" description="Type VI secretion system component TssM1 helical" evidence="5">
    <location>
        <begin position="881"/>
        <end position="978"/>
    </location>
</feature>
<evidence type="ECO:0000259" key="3">
    <source>
        <dbReference type="Pfam" id="PF06761"/>
    </source>
</evidence>
<dbReference type="AlphaFoldDB" id="A0A1S8DKN4"/>
<dbReference type="InterPro" id="IPR017731">
    <property type="entry name" value="TssM1-like"/>
</dbReference>
<dbReference type="PANTHER" id="PTHR36153:SF1">
    <property type="entry name" value="TYPE VI SECRETION SYSTEM COMPONENT TSSM1"/>
    <property type="match status" value="1"/>
</dbReference>
<feature type="transmembrane region" description="Helical" evidence="1">
    <location>
        <begin position="420"/>
        <end position="439"/>
    </location>
</feature>
<evidence type="ECO:0008006" key="8">
    <source>
        <dbReference type="Google" id="ProtNLM"/>
    </source>
</evidence>
<gene>
    <name evidence="6" type="ORF">BXT89_02380</name>
</gene>
<keyword evidence="7" id="KW-1185">Reference proteome</keyword>
<dbReference type="RefSeq" id="WP_083724303.1">
    <property type="nucleotide sequence ID" value="NZ_FOUD01000010.1"/>
</dbReference>
<evidence type="ECO:0000313" key="7">
    <source>
        <dbReference type="Proteomes" id="UP000242847"/>
    </source>
</evidence>
<evidence type="ECO:0000313" key="6">
    <source>
        <dbReference type="EMBL" id="ONM45541.1"/>
    </source>
</evidence>
<evidence type="ECO:0000259" key="5">
    <source>
        <dbReference type="Pfam" id="PF21070"/>
    </source>
</evidence>
<dbReference type="Pfam" id="PF06744">
    <property type="entry name" value="IcmF_C"/>
    <property type="match status" value="1"/>
</dbReference>
<dbReference type="Pfam" id="PF14331">
    <property type="entry name" value="IcmF-related_N"/>
    <property type="match status" value="1"/>
</dbReference>
<evidence type="ECO:0000256" key="1">
    <source>
        <dbReference type="SAM" id="Phobius"/>
    </source>
</evidence>
<keyword evidence="1" id="KW-0472">Membrane</keyword>
<keyword evidence="1" id="KW-1133">Transmembrane helix</keyword>
<dbReference type="InterPro" id="IPR053156">
    <property type="entry name" value="T6SS_TssM-like"/>
</dbReference>
<organism evidence="6 7">
    <name type="scientific">Halopseudomonas pachastrellae</name>
    <dbReference type="NCBI Taxonomy" id="254161"/>
    <lineage>
        <taxon>Bacteria</taxon>
        <taxon>Pseudomonadati</taxon>
        <taxon>Pseudomonadota</taxon>
        <taxon>Gammaproteobacteria</taxon>
        <taxon>Pseudomonadales</taxon>
        <taxon>Pseudomonadaceae</taxon>
        <taxon>Halopseudomonas</taxon>
    </lineage>
</organism>
<dbReference type="InterPro" id="IPR010623">
    <property type="entry name" value="IcmF_C"/>
</dbReference>
<dbReference type="InterPro" id="IPR009612">
    <property type="entry name" value="IcmF-rel"/>
</dbReference>
<dbReference type="STRING" id="254161.SAMN05216256_110118"/>
<comment type="caution">
    <text evidence="6">The sequence shown here is derived from an EMBL/GenBank/DDBJ whole genome shotgun (WGS) entry which is preliminary data.</text>
</comment>
<feature type="domain" description="Type VI secretion system IcmF C-terminal" evidence="2">
    <location>
        <begin position="989"/>
        <end position="1094"/>
    </location>
</feature>
<evidence type="ECO:0000259" key="4">
    <source>
        <dbReference type="Pfam" id="PF14331"/>
    </source>
</evidence>
<reference evidence="6 7" key="1">
    <citation type="submission" date="2017-01" db="EMBL/GenBank/DDBJ databases">
        <title>Draft genome sequence of Pseudomonas pachastrellae type strain CCUG 46540T from a deep sea.</title>
        <authorList>
            <person name="Gomila M."/>
            <person name="Mulet M."/>
            <person name="Lalucat J."/>
            <person name="Garcia-Valdes E."/>
        </authorList>
    </citation>
    <scope>NUCLEOTIDE SEQUENCE [LARGE SCALE GENOMIC DNA]</scope>
    <source>
        <strain evidence="6 7">CCUG 46540</strain>
    </source>
</reference>
<keyword evidence="1" id="KW-0812">Transmembrane</keyword>
<dbReference type="InterPro" id="IPR025743">
    <property type="entry name" value="TssM1_N"/>
</dbReference>
<dbReference type="EMBL" id="MUBC01000003">
    <property type="protein sequence ID" value="ONM45541.1"/>
    <property type="molecule type" value="Genomic_DNA"/>
</dbReference>
<dbReference type="Pfam" id="PF06761">
    <property type="entry name" value="IcmF-related"/>
    <property type="match status" value="1"/>
</dbReference>
<dbReference type="Proteomes" id="UP000242847">
    <property type="component" value="Unassembled WGS sequence"/>
</dbReference>
<feature type="domain" description="IcmF-related" evidence="3">
    <location>
        <begin position="475"/>
        <end position="764"/>
    </location>
</feature>
<proteinExistence type="predicted"/>